<reference evidence="2 3" key="1">
    <citation type="journal article" date="2013" name="Curr. Biol.">
        <title>The Genome of the Foraminiferan Reticulomyxa filosa.</title>
        <authorList>
            <person name="Glockner G."/>
            <person name="Hulsmann N."/>
            <person name="Schleicher M."/>
            <person name="Noegel A.A."/>
            <person name="Eichinger L."/>
            <person name="Gallinger C."/>
            <person name="Pawlowski J."/>
            <person name="Sierra R."/>
            <person name="Euteneuer U."/>
            <person name="Pillet L."/>
            <person name="Moustafa A."/>
            <person name="Platzer M."/>
            <person name="Groth M."/>
            <person name="Szafranski K."/>
            <person name="Schliwa M."/>
        </authorList>
    </citation>
    <scope>NUCLEOTIDE SEQUENCE [LARGE SCALE GENOMIC DNA]</scope>
</reference>
<keyword evidence="3" id="KW-1185">Reference proteome</keyword>
<feature type="compositionally biased region" description="Basic and acidic residues" evidence="1">
    <location>
        <begin position="189"/>
        <end position="198"/>
    </location>
</feature>
<dbReference type="Proteomes" id="UP000023152">
    <property type="component" value="Unassembled WGS sequence"/>
</dbReference>
<dbReference type="AlphaFoldDB" id="X6M2C1"/>
<feature type="compositionally biased region" description="Polar residues" evidence="1">
    <location>
        <begin position="179"/>
        <end position="188"/>
    </location>
</feature>
<accession>X6M2C1</accession>
<name>X6M2C1_RETFI</name>
<dbReference type="EMBL" id="ASPP01026486">
    <property type="protein sequence ID" value="ETO07125.1"/>
    <property type="molecule type" value="Genomic_DNA"/>
</dbReference>
<sequence length="238" mass="26835">MQAEGLSPEDLAIIAKAIRALERSKDSNKFGKVNGIDQLKSLVERFGEVIINDLIDALENLAKTKTVVFCGIGWIYTIGQPRFGENTGQYWAIKGYHRHLLAKPDDRDIVIASATWPRAVVERFLLPSVNVKWPNLGLFKHTPMTPEVLKHISDEIKALDDADHTTFDQFKKIGRRAEQNSQTRQYSSGKKEINDAQDRTKDVMAELAKLTGLLDDSEYASKYVQKGISKLHNHMSIT</sequence>
<evidence type="ECO:0000313" key="2">
    <source>
        <dbReference type="EMBL" id="ETO07125.1"/>
    </source>
</evidence>
<proteinExistence type="predicted"/>
<protein>
    <submittedName>
        <fullName evidence="2">Uncharacterized protein</fullName>
    </submittedName>
</protein>
<organism evidence="2 3">
    <name type="scientific">Reticulomyxa filosa</name>
    <dbReference type="NCBI Taxonomy" id="46433"/>
    <lineage>
        <taxon>Eukaryota</taxon>
        <taxon>Sar</taxon>
        <taxon>Rhizaria</taxon>
        <taxon>Retaria</taxon>
        <taxon>Foraminifera</taxon>
        <taxon>Monothalamids</taxon>
        <taxon>Reticulomyxidae</taxon>
        <taxon>Reticulomyxa</taxon>
    </lineage>
</organism>
<evidence type="ECO:0000256" key="1">
    <source>
        <dbReference type="SAM" id="MobiDB-lite"/>
    </source>
</evidence>
<evidence type="ECO:0000313" key="3">
    <source>
        <dbReference type="Proteomes" id="UP000023152"/>
    </source>
</evidence>
<comment type="caution">
    <text evidence="2">The sequence shown here is derived from an EMBL/GenBank/DDBJ whole genome shotgun (WGS) entry which is preliminary data.</text>
</comment>
<feature type="region of interest" description="Disordered" evidence="1">
    <location>
        <begin position="178"/>
        <end position="198"/>
    </location>
</feature>
<gene>
    <name evidence="2" type="ORF">RFI_30269</name>
</gene>